<dbReference type="InterPro" id="IPR013238">
    <property type="entry name" value="RNA_pol_III_Rbc25"/>
</dbReference>
<reference evidence="9 10" key="1">
    <citation type="journal article" date="2004" name="Science">
        <title>The genome of the diatom Thalassiosira pseudonana: ecology, evolution, and metabolism.</title>
        <authorList>
            <person name="Armbrust E.V."/>
            <person name="Berges J.A."/>
            <person name="Bowler C."/>
            <person name="Green B.R."/>
            <person name="Martinez D."/>
            <person name="Putnam N.H."/>
            <person name="Zhou S."/>
            <person name="Allen A.E."/>
            <person name="Apt K.E."/>
            <person name="Bechner M."/>
            <person name="Brzezinski M.A."/>
            <person name="Chaal B.K."/>
            <person name="Chiovitti A."/>
            <person name="Davis A.K."/>
            <person name="Demarest M.S."/>
            <person name="Detter J.C."/>
            <person name="Glavina T."/>
            <person name="Goodstein D."/>
            <person name="Hadi M.Z."/>
            <person name="Hellsten U."/>
            <person name="Hildebrand M."/>
            <person name="Jenkins B.D."/>
            <person name="Jurka J."/>
            <person name="Kapitonov V.V."/>
            <person name="Kroger N."/>
            <person name="Lau W.W."/>
            <person name="Lane T.W."/>
            <person name="Larimer F.W."/>
            <person name="Lippmeier J.C."/>
            <person name="Lucas S."/>
            <person name="Medina M."/>
            <person name="Montsant A."/>
            <person name="Obornik M."/>
            <person name="Parker M.S."/>
            <person name="Palenik B."/>
            <person name="Pazour G.J."/>
            <person name="Richardson P.M."/>
            <person name="Rynearson T.A."/>
            <person name="Saito M.A."/>
            <person name="Schwartz D.C."/>
            <person name="Thamatrakoln K."/>
            <person name="Valentin K."/>
            <person name="Vardi A."/>
            <person name="Wilkerson F.P."/>
            <person name="Rokhsar D.S."/>
        </authorList>
    </citation>
    <scope>NUCLEOTIDE SEQUENCE [LARGE SCALE GENOMIC DNA]</scope>
    <source>
        <strain evidence="9 10">CCMP1335</strain>
    </source>
</reference>
<evidence type="ECO:0000259" key="8">
    <source>
        <dbReference type="Pfam" id="PF08292"/>
    </source>
</evidence>
<evidence type="ECO:0000313" key="9">
    <source>
        <dbReference type="EMBL" id="EED90573.1"/>
    </source>
</evidence>
<dbReference type="GO" id="GO:0005666">
    <property type="term" value="C:RNA polymerase III complex"/>
    <property type="evidence" value="ECO:0000318"/>
    <property type="project" value="GO_Central"/>
</dbReference>
<comment type="similarity">
    <text evidence="2">Belongs to the eukaryotic RPB7/RPC8 RNA polymerase subunit family.</text>
</comment>
<evidence type="ECO:0000256" key="5">
    <source>
        <dbReference type="ARBA" id="ARBA00023242"/>
    </source>
</evidence>
<evidence type="ECO:0000256" key="2">
    <source>
        <dbReference type="ARBA" id="ARBA00009307"/>
    </source>
</evidence>
<dbReference type="Pfam" id="PF03876">
    <property type="entry name" value="SHS2_Rpb7-N"/>
    <property type="match status" value="1"/>
</dbReference>
<keyword evidence="4" id="KW-0804">Transcription</keyword>
<dbReference type="PaxDb" id="35128-Thaps263350"/>
<dbReference type="Gene3D" id="3.30.1490.120">
    <property type="entry name" value="RNA polymerase Rpb7-like, N-terminal domain"/>
    <property type="match status" value="1"/>
</dbReference>
<dbReference type="PANTHER" id="PTHR12709">
    <property type="entry name" value="DNA-DIRECTED RNA POLYMERASE II, III"/>
    <property type="match status" value="1"/>
</dbReference>
<dbReference type="Pfam" id="PF08292">
    <property type="entry name" value="RNA_pol_Rbc25"/>
    <property type="match status" value="1"/>
</dbReference>
<dbReference type="SUPFAM" id="SSF50249">
    <property type="entry name" value="Nucleic acid-binding proteins"/>
    <property type="match status" value="1"/>
</dbReference>
<feature type="non-terminal residue" evidence="9">
    <location>
        <position position="223"/>
    </location>
</feature>
<dbReference type="OMA" id="LGPTLWW"/>
<evidence type="ECO:0000256" key="6">
    <source>
        <dbReference type="SAM" id="MobiDB-lite"/>
    </source>
</evidence>
<dbReference type="RefSeq" id="XP_002291722.1">
    <property type="nucleotide sequence ID" value="XM_002291686.1"/>
</dbReference>
<dbReference type="CDD" id="cd04330">
    <property type="entry name" value="RNAP_III_Rpc25_N"/>
    <property type="match status" value="1"/>
</dbReference>
<evidence type="ECO:0000256" key="4">
    <source>
        <dbReference type="ARBA" id="ARBA00023163"/>
    </source>
</evidence>
<dbReference type="InterPro" id="IPR005576">
    <property type="entry name" value="Rpb7-like_N"/>
</dbReference>
<keyword evidence="3" id="KW-0240">DNA-directed RNA polymerase</keyword>
<feature type="region of interest" description="Disordered" evidence="6">
    <location>
        <begin position="197"/>
        <end position="223"/>
    </location>
</feature>
<dbReference type="STRING" id="35128.B8C6I1"/>
<dbReference type="InterPro" id="IPR012340">
    <property type="entry name" value="NA-bd_OB-fold"/>
</dbReference>
<organism evidence="9 10">
    <name type="scientific">Thalassiosira pseudonana</name>
    <name type="common">Marine diatom</name>
    <name type="synonym">Cyclotella nana</name>
    <dbReference type="NCBI Taxonomy" id="35128"/>
    <lineage>
        <taxon>Eukaryota</taxon>
        <taxon>Sar</taxon>
        <taxon>Stramenopiles</taxon>
        <taxon>Ochrophyta</taxon>
        <taxon>Bacillariophyta</taxon>
        <taxon>Coscinodiscophyceae</taxon>
        <taxon>Thalassiosirophycidae</taxon>
        <taxon>Thalassiosirales</taxon>
        <taxon>Thalassiosiraceae</taxon>
        <taxon>Thalassiosira</taxon>
    </lineage>
</organism>
<keyword evidence="9" id="KW-0808">Transferase</keyword>
<name>B8C6I1_THAPS</name>
<dbReference type="GO" id="GO:0003899">
    <property type="term" value="F:DNA-directed RNA polymerase activity"/>
    <property type="evidence" value="ECO:0007669"/>
    <property type="project" value="UniProtKB-EC"/>
</dbReference>
<evidence type="ECO:0000259" key="7">
    <source>
        <dbReference type="Pfam" id="PF03876"/>
    </source>
</evidence>
<protein>
    <submittedName>
        <fullName evidence="9">RPC25,-like protein to dna-directed RNA polymerase III 25 kDa polypeptide</fullName>
        <ecNumber evidence="9">2.7.7.6</ecNumber>
    </submittedName>
</protein>
<keyword evidence="9" id="KW-0548">Nucleotidyltransferase</keyword>
<dbReference type="FunCoup" id="B8C6I1">
    <property type="interactions" value="367"/>
</dbReference>
<feature type="compositionally biased region" description="Acidic residues" evidence="6">
    <location>
        <begin position="203"/>
        <end position="223"/>
    </location>
</feature>
<dbReference type="InterPro" id="IPR045113">
    <property type="entry name" value="Rpb7-like"/>
</dbReference>
<dbReference type="HOGENOM" id="CLU_073901_1_1_1"/>
<dbReference type="KEGG" id="tps:THAPSDRAFT_263350"/>
<dbReference type="EC" id="2.7.7.6" evidence="9"/>
<dbReference type="AlphaFoldDB" id="B8C6I1"/>
<dbReference type="InParanoid" id="B8C6I1"/>
<dbReference type="Gene3D" id="2.40.50.140">
    <property type="entry name" value="Nucleic acid-binding proteins"/>
    <property type="match status" value="1"/>
</dbReference>
<feature type="domain" description="RNA polymerase III subunit Rpc25" evidence="8">
    <location>
        <begin position="84"/>
        <end position="199"/>
    </location>
</feature>
<sequence length="223" mass="24935">MFVLTLLADTIRIPPPLLSQPTLTSIQTEISKRYPNKIIVDVGLIICPYGPPLEIGDGILVPGDGGAHHQVLFQCLVFRPFVEEVLIGTVSDCNEEGVCVSVGGFFDHVFIPAYWMLNPSRYDEESGLWVWTPKTTTEKEENRFEIEIGAEIRFKVKSVNFTRITTTMKGQEPDSANRPAPMQIVGSICEDGLGLTSWWATENAEEEEEADEEGREEDDVEDE</sequence>
<dbReference type="Proteomes" id="UP000001449">
    <property type="component" value="Chromosome 8"/>
</dbReference>
<comment type="subcellular location">
    <subcellularLocation>
        <location evidence="1">Nucleus</location>
    </subcellularLocation>
</comment>
<accession>B8C6I1</accession>
<evidence type="ECO:0000256" key="3">
    <source>
        <dbReference type="ARBA" id="ARBA00022478"/>
    </source>
</evidence>
<evidence type="ECO:0000313" key="10">
    <source>
        <dbReference type="Proteomes" id="UP000001449"/>
    </source>
</evidence>
<dbReference type="InterPro" id="IPR036898">
    <property type="entry name" value="RNA_pol_Rpb7-like_N_sf"/>
</dbReference>
<evidence type="ECO:0000256" key="1">
    <source>
        <dbReference type="ARBA" id="ARBA00004123"/>
    </source>
</evidence>
<dbReference type="GeneID" id="7452428"/>
<keyword evidence="10" id="KW-1185">Reference proteome</keyword>
<dbReference type="eggNOG" id="KOG3297">
    <property type="taxonomic scope" value="Eukaryota"/>
</dbReference>
<reference evidence="9 10" key="2">
    <citation type="journal article" date="2008" name="Nature">
        <title>The Phaeodactylum genome reveals the evolutionary history of diatom genomes.</title>
        <authorList>
            <person name="Bowler C."/>
            <person name="Allen A.E."/>
            <person name="Badger J.H."/>
            <person name="Grimwood J."/>
            <person name="Jabbari K."/>
            <person name="Kuo A."/>
            <person name="Maheswari U."/>
            <person name="Martens C."/>
            <person name="Maumus F."/>
            <person name="Otillar R.P."/>
            <person name="Rayko E."/>
            <person name="Salamov A."/>
            <person name="Vandepoele K."/>
            <person name="Beszteri B."/>
            <person name="Gruber A."/>
            <person name="Heijde M."/>
            <person name="Katinka M."/>
            <person name="Mock T."/>
            <person name="Valentin K."/>
            <person name="Verret F."/>
            <person name="Berges J.A."/>
            <person name="Brownlee C."/>
            <person name="Cadoret J.P."/>
            <person name="Chiovitti A."/>
            <person name="Choi C.J."/>
            <person name="Coesel S."/>
            <person name="De Martino A."/>
            <person name="Detter J.C."/>
            <person name="Durkin C."/>
            <person name="Falciatore A."/>
            <person name="Fournet J."/>
            <person name="Haruta M."/>
            <person name="Huysman M.J."/>
            <person name="Jenkins B.D."/>
            <person name="Jiroutova K."/>
            <person name="Jorgensen R.E."/>
            <person name="Joubert Y."/>
            <person name="Kaplan A."/>
            <person name="Kroger N."/>
            <person name="Kroth P.G."/>
            <person name="La Roche J."/>
            <person name="Lindquist E."/>
            <person name="Lommer M."/>
            <person name="Martin-Jezequel V."/>
            <person name="Lopez P.J."/>
            <person name="Lucas S."/>
            <person name="Mangogna M."/>
            <person name="McGinnis K."/>
            <person name="Medlin L.K."/>
            <person name="Montsant A."/>
            <person name="Oudot-Le Secq M.P."/>
            <person name="Napoli C."/>
            <person name="Obornik M."/>
            <person name="Parker M.S."/>
            <person name="Petit J.L."/>
            <person name="Porcel B.M."/>
            <person name="Poulsen N."/>
            <person name="Robison M."/>
            <person name="Rychlewski L."/>
            <person name="Rynearson T.A."/>
            <person name="Schmutz J."/>
            <person name="Shapiro H."/>
            <person name="Siaut M."/>
            <person name="Stanley M."/>
            <person name="Sussman M.R."/>
            <person name="Taylor A.R."/>
            <person name="Vardi A."/>
            <person name="von Dassow P."/>
            <person name="Vyverman W."/>
            <person name="Willis A."/>
            <person name="Wyrwicz L.S."/>
            <person name="Rokhsar D.S."/>
            <person name="Weissenbach J."/>
            <person name="Armbrust E.V."/>
            <person name="Green B.R."/>
            <person name="Van de Peer Y."/>
            <person name="Grigoriev I.V."/>
        </authorList>
    </citation>
    <scope>NUCLEOTIDE SEQUENCE [LARGE SCALE GENOMIC DNA]</scope>
    <source>
        <strain evidence="9 10">CCMP1335</strain>
    </source>
</reference>
<feature type="domain" description="RNA polymerase Rpb7-like N-terminal" evidence="7">
    <location>
        <begin position="9"/>
        <end position="65"/>
    </location>
</feature>
<proteinExistence type="inferred from homology"/>
<dbReference type="PANTHER" id="PTHR12709:SF1">
    <property type="entry name" value="DNA-DIRECTED RNA POLYMERASE III SUBUNIT RPC8"/>
    <property type="match status" value="1"/>
</dbReference>
<dbReference type="EMBL" id="CM000644">
    <property type="protein sequence ID" value="EED90573.1"/>
    <property type="molecule type" value="Genomic_DNA"/>
</dbReference>
<gene>
    <name evidence="9" type="primary">RPC25</name>
    <name evidence="9" type="ORF">THAPSDRAFT_263350</name>
</gene>
<dbReference type="SUPFAM" id="SSF88798">
    <property type="entry name" value="N-terminal, heterodimerisation domain of RBP7 (RpoE)"/>
    <property type="match status" value="1"/>
</dbReference>
<dbReference type="GO" id="GO:0006384">
    <property type="term" value="P:transcription initiation at RNA polymerase III promoter"/>
    <property type="evidence" value="ECO:0000318"/>
    <property type="project" value="GO_Central"/>
</dbReference>
<keyword evidence="5" id="KW-0539">Nucleus</keyword>